<dbReference type="SUPFAM" id="SSF56436">
    <property type="entry name" value="C-type lectin-like"/>
    <property type="match status" value="1"/>
</dbReference>
<evidence type="ECO:0000259" key="2">
    <source>
        <dbReference type="Pfam" id="PF03781"/>
    </source>
</evidence>
<name>A0ABZ2L8V5_9BACT</name>
<sequence>MGETCVDKYEASLVEVLDDGSEIPFSPYEIPKKHQVRAVSRPGVVPQAYTSMLEARRACHASGKRLCRSHEWKAACRGPDNTRYPYGPNRVPGACVDTKRVSPVMKIFHGGHTAEHMNDPRLNQLEGTVAPTGTATACTNSYGVHDMVGNLHEWTDDGIFRGGYYLDTEINGEGCEYVTAAHATYYHDYSTGFRCCADADSLPLDDDEDTNTSDGSSEGMGAENAKHNGVPVADTEWDDDTTVPVWDLAKSTTRALAPKPRRGRRRR</sequence>
<dbReference type="InterPro" id="IPR005532">
    <property type="entry name" value="SUMF_dom"/>
</dbReference>
<dbReference type="Pfam" id="PF03781">
    <property type="entry name" value="FGE-sulfatase"/>
    <property type="match status" value="1"/>
</dbReference>
<dbReference type="EMBL" id="CP089983">
    <property type="protein sequence ID" value="WXB07308.1"/>
    <property type="molecule type" value="Genomic_DNA"/>
</dbReference>
<keyword evidence="4" id="KW-1185">Reference proteome</keyword>
<dbReference type="InterPro" id="IPR042095">
    <property type="entry name" value="SUMF_sf"/>
</dbReference>
<reference evidence="3" key="1">
    <citation type="submission" date="2021-12" db="EMBL/GenBank/DDBJ databases">
        <title>Discovery of the Pendulisporaceae a myxobacterial family with distinct sporulation behavior and unique specialized metabolism.</title>
        <authorList>
            <person name="Garcia R."/>
            <person name="Popoff A."/>
            <person name="Bader C.D."/>
            <person name="Loehr J."/>
            <person name="Walesch S."/>
            <person name="Walt C."/>
            <person name="Boldt J."/>
            <person name="Bunk B."/>
            <person name="Haeckl F.J.F.P.J."/>
            <person name="Gunesch A.P."/>
            <person name="Birkelbach J."/>
            <person name="Nuebel U."/>
            <person name="Pietschmann T."/>
            <person name="Bach T."/>
            <person name="Mueller R."/>
        </authorList>
    </citation>
    <scope>NUCLEOTIDE SEQUENCE</scope>
    <source>
        <strain evidence="3">MSr11367</strain>
    </source>
</reference>
<dbReference type="Gene3D" id="3.90.1580.10">
    <property type="entry name" value="paralog of FGE (formylglycine-generating enzyme)"/>
    <property type="match status" value="1"/>
</dbReference>
<evidence type="ECO:0000256" key="1">
    <source>
        <dbReference type="SAM" id="MobiDB-lite"/>
    </source>
</evidence>
<feature type="region of interest" description="Disordered" evidence="1">
    <location>
        <begin position="206"/>
        <end position="267"/>
    </location>
</feature>
<dbReference type="PANTHER" id="PTHR23150:SF19">
    <property type="entry name" value="FORMYLGLYCINE-GENERATING ENZYME"/>
    <property type="match status" value="1"/>
</dbReference>
<dbReference type="Proteomes" id="UP001374803">
    <property type="component" value="Chromosome"/>
</dbReference>
<evidence type="ECO:0000313" key="4">
    <source>
        <dbReference type="Proteomes" id="UP001374803"/>
    </source>
</evidence>
<dbReference type="InterPro" id="IPR051043">
    <property type="entry name" value="Sulfatase_Mod_Factor_Kinase"/>
</dbReference>
<protein>
    <submittedName>
        <fullName evidence="3">Formylglycine-generating enzyme family protein</fullName>
    </submittedName>
</protein>
<dbReference type="InterPro" id="IPR016187">
    <property type="entry name" value="CTDL_fold"/>
</dbReference>
<proteinExistence type="predicted"/>
<organism evidence="3 4">
    <name type="scientific">Pendulispora rubella</name>
    <dbReference type="NCBI Taxonomy" id="2741070"/>
    <lineage>
        <taxon>Bacteria</taxon>
        <taxon>Pseudomonadati</taxon>
        <taxon>Myxococcota</taxon>
        <taxon>Myxococcia</taxon>
        <taxon>Myxococcales</taxon>
        <taxon>Sorangiineae</taxon>
        <taxon>Pendulisporaceae</taxon>
        <taxon>Pendulispora</taxon>
    </lineage>
</organism>
<feature type="domain" description="Sulfatase-modifying factor enzyme-like" evidence="2">
    <location>
        <begin position="46"/>
        <end position="157"/>
    </location>
</feature>
<dbReference type="RefSeq" id="WP_394836966.1">
    <property type="nucleotide sequence ID" value="NZ_CP089929.1"/>
</dbReference>
<evidence type="ECO:0000313" key="3">
    <source>
        <dbReference type="EMBL" id="WXB07308.1"/>
    </source>
</evidence>
<gene>
    <name evidence="3" type="ORF">LVJ94_08665</name>
</gene>
<accession>A0ABZ2L8V5</accession>
<dbReference type="PANTHER" id="PTHR23150">
    <property type="entry name" value="SULFATASE MODIFYING FACTOR 1, 2"/>
    <property type="match status" value="1"/>
</dbReference>